<evidence type="ECO:0000256" key="5">
    <source>
        <dbReference type="ARBA" id="ARBA00022840"/>
    </source>
</evidence>
<keyword evidence="2" id="KW-0963">Cytoplasm</keyword>
<dbReference type="InterPro" id="IPR027640">
    <property type="entry name" value="Kinesin-like_fam"/>
</dbReference>
<dbReference type="InterPro" id="IPR001752">
    <property type="entry name" value="Kinesin_motor_dom"/>
</dbReference>
<keyword evidence="3 10" id="KW-0493">Microtubule</keyword>
<evidence type="ECO:0000256" key="2">
    <source>
        <dbReference type="ARBA" id="ARBA00022490"/>
    </source>
</evidence>
<dbReference type="GO" id="GO:0007018">
    <property type="term" value="P:microtubule-based movement"/>
    <property type="evidence" value="ECO:0007669"/>
    <property type="project" value="InterPro"/>
</dbReference>
<dbReference type="FunFam" id="3.40.850.10:FF:000012">
    <property type="entry name" value="Kinesin-like protein"/>
    <property type="match status" value="1"/>
</dbReference>
<feature type="region of interest" description="Disordered" evidence="11">
    <location>
        <begin position="350"/>
        <end position="557"/>
    </location>
</feature>
<sequence>MPPPAVITSKPPGSDSRIRVVVRKRPMNKKEHNRGDRDVLEKKDDFTIVVKEPKQKVDLTPYIEQHEYVFDGAYDEKANNETVYQECVRPLVAQALETKAKVTVFAYGQTGSGKTFTMMGPPRKDPSEKATGLFALAAEDMFRCLEQPEFQHIAVKVSFYEIYCGKLFDLFNERKLLAARENAQGKVVICGLSERPVTSVLSLLEWIAFGLDGRTTGVTGANVDSSRSHAILQISFIDSRTSKDAGRLSFIDLAGSERGADTIDTDRQTRMDGAEINKSLLALKECIRALDQQKEHTPFRGSKLTQVLKDSFMGNCRTVMIANLSPNSSAVEHTLNTLRYAYRVRELRKGGGPGTSVGDSSGSLTIFADSDSYGADDEDSADDGGTLSEPGPSSGYNSRHPDSRPPHSRQQQQQQQAHSQPPRGHSHARPGSRGDLGGLDADLMTGGVGGGLGVSQGGRARSRTSSPSPPPGPPVDPAAGPPVGARGRGSGAASMKKQASRGGGAEGAGGEAGRGKRGTRGDRRASRDEGGEGRGQNGVAGAGGPEGGGQGGDSACDLDLETADLQELAEAHDKLIGTILLEEEDLIAAHRAHIDTLVDLIKDEMMLLSEVEKPGSDVETYVLGLRDVLKKKKDYIDDLTSKLGIFKGHLDAEEKLSRKFQERSQAVGEVGGLDD</sequence>
<keyword evidence="5 9" id="KW-0067">ATP-binding</keyword>
<dbReference type="PANTHER" id="PTHR47971:SF8">
    <property type="entry name" value="KINESIN-LIKE PROTEIN"/>
    <property type="match status" value="1"/>
</dbReference>
<dbReference type="GO" id="GO:0007019">
    <property type="term" value="P:microtubule depolymerization"/>
    <property type="evidence" value="ECO:0007669"/>
    <property type="project" value="TreeGrafter"/>
</dbReference>
<dbReference type="GO" id="GO:0008017">
    <property type="term" value="F:microtubule binding"/>
    <property type="evidence" value="ECO:0007669"/>
    <property type="project" value="InterPro"/>
</dbReference>
<evidence type="ECO:0000313" key="13">
    <source>
        <dbReference type="EMBL" id="CEM46388.1"/>
    </source>
</evidence>
<comment type="subcellular location">
    <subcellularLocation>
        <location evidence="1">Cytoplasm</location>
        <location evidence="1">Cytoskeleton</location>
    </subcellularLocation>
</comment>
<dbReference type="GO" id="GO:0003777">
    <property type="term" value="F:microtubule motor activity"/>
    <property type="evidence" value="ECO:0007669"/>
    <property type="project" value="InterPro"/>
</dbReference>
<dbReference type="SMART" id="SM00129">
    <property type="entry name" value="KISc"/>
    <property type="match status" value="1"/>
</dbReference>
<evidence type="ECO:0000256" key="8">
    <source>
        <dbReference type="ARBA" id="ARBA00061030"/>
    </source>
</evidence>
<feature type="compositionally biased region" description="Low complexity" evidence="11">
    <location>
        <begin position="457"/>
        <end position="466"/>
    </location>
</feature>
<evidence type="ECO:0000256" key="3">
    <source>
        <dbReference type="ARBA" id="ARBA00022701"/>
    </source>
</evidence>
<dbReference type="PROSITE" id="PS00411">
    <property type="entry name" value="KINESIN_MOTOR_1"/>
    <property type="match status" value="1"/>
</dbReference>
<feature type="binding site" evidence="9">
    <location>
        <begin position="108"/>
        <end position="115"/>
    </location>
    <ligand>
        <name>ATP</name>
        <dbReference type="ChEBI" id="CHEBI:30616"/>
    </ligand>
</feature>
<feature type="compositionally biased region" description="Pro residues" evidence="11">
    <location>
        <begin position="467"/>
        <end position="480"/>
    </location>
</feature>
<evidence type="ECO:0000256" key="6">
    <source>
        <dbReference type="ARBA" id="ARBA00023175"/>
    </source>
</evidence>
<dbReference type="InterPro" id="IPR036961">
    <property type="entry name" value="Kinesin_motor_dom_sf"/>
</dbReference>
<reference evidence="13" key="1">
    <citation type="submission" date="2014-11" db="EMBL/GenBank/DDBJ databases">
        <authorList>
            <person name="Otto D Thomas"/>
            <person name="Naeem Raeece"/>
        </authorList>
    </citation>
    <scope>NUCLEOTIDE SEQUENCE</scope>
</reference>
<dbReference type="PRINTS" id="PR00380">
    <property type="entry name" value="KINESINHEAVY"/>
</dbReference>
<dbReference type="Gene3D" id="3.40.850.10">
    <property type="entry name" value="Kinesin motor domain"/>
    <property type="match status" value="1"/>
</dbReference>
<feature type="compositionally biased region" description="Gly residues" evidence="11">
    <location>
        <begin position="446"/>
        <end position="456"/>
    </location>
</feature>
<dbReference type="VEuPathDB" id="CryptoDB:Cvel_7875"/>
<dbReference type="InterPro" id="IPR027417">
    <property type="entry name" value="P-loop_NTPase"/>
</dbReference>
<evidence type="ECO:0000256" key="7">
    <source>
        <dbReference type="ARBA" id="ARBA00023212"/>
    </source>
</evidence>
<evidence type="ECO:0000256" key="1">
    <source>
        <dbReference type="ARBA" id="ARBA00004245"/>
    </source>
</evidence>
<feature type="compositionally biased region" description="Gly residues" evidence="11">
    <location>
        <begin position="533"/>
        <end position="552"/>
    </location>
</feature>
<evidence type="ECO:0000256" key="11">
    <source>
        <dbReference type="SAM" id="MobiDB-lite"/>
    </source>
</evidence>
<dbReference type="PhylomeDB" id="A0A0G4HQ29"/>
<comment type="similarity">
    <text evidence="8">Belongs to the TRAFAC class myosin-kinesin ATPase superfamily. Kinesin family. KIN-13 subfamily.</text>
</comment>
<dbReference type="CDD" id="cd01367">
    <property type="entry name" value="KISc_KIF2_like"/>
    <property type="match status" value="1"/>
</dbReference>
<dbReference type="SUPFAM" id="SSF52540">
    <property type="entry name" value="P-loop containing nucleoside triphosphate hydrolases"/>
    <property type="match status" value="1"/>
</dbReference>
<name>A0A0G4HQ29_9ALVE</name>
<dbReference type="EMBL" id="CDMZ01003443">
    <property type="protein sequence ID" value="CEM46388.1"/>
    <property type="molecule type" value="Genomic_DNA"/>
</dbReference>
<feature type="compositionally biased region" description="Basic and acidic residues" evidence="11">
    <location>
        <begin position="519"/>
        <end position="532"/>
    </location>
</feature>
<evidence type="ECO:0000259" key="12">
    <source>
        <dbReference type="PROSITE" id="PS50067"/>
    </source>
</evidence>
<dbReference type="Pfam" id="PF00225">
    <property type="entry name" value="Kinesin"/>
    <property type="match status" value="1"/>
</dbReference>
<feature type="compositionally biased region" description="Low complexity" evidence="11">
    <location>
        <begin position="408"/>
        <end position="423"/>
    </location>
</feature>
<dbReference type="GO" id="GO:0005524">
    <property type="term" value="F:ATP binding"/>
    <property type="evidence" value="ECO:0007669"/>
    <property type="project" value="UniProtKB-UniRule"/>
</dbReference>
<keyword evidence="7" id="KW-0206">Cytoskeleton</keyword>
<dbReference type="InterPro" id="IPR019821">
    <property type="entry name" value="Kinesin_motor_CS"/>
</dbReference>
<keyword evidence="4 9" id="KW-0547">Nucleotide-binding</keyword>
<proteinExistence type="inferred from homology"/>
<organism evidence="13">
    <name type="scientific">Chromera velia CCMP2878</name>
    <dbReference type="NCBI Taxonomy" id="1169474"/>
    <lineage>
        <taxon>Eukaryota</taxon>
        <taxon>Sar</taxon>
        <taxon>Alveolata</taxon>
        <taxon>Colpodellida</taxon>
        <taxon>Chromeraceae</taxon>
        <taxon>Chromera</taxon>
    </lineage>
</organism>
<dbReference type="PANTHER" id="PTHR47971">
    <property type="entry name" value="KINESIN-RELATED PROTEIN 6"/>
    <property type="match status" value="1"/>
</dbReference>
<dbReference type="GO" id="GO:0005874">
    <property type="term" value="C:microtubule"/>
    <property type="evidence" value="ECO:0007669"/>
    <property type="project" value="UniProtKB-KW"/>
</dbReference>
<keyword evidence="6 9" id="KW-0505">Motor protein</keyword>
<accession>A0A0G4HQ29</accession>
<gene>
    <name evidence="13" type="ORF">Cvel_7875</name>
</gene>
<evidence type="ECO:0000256" key="4">
    <source>
        <dbReference type="ARBA" id="ARBA00022741"/>
    </source>
</evidence>
<feature type="domain" description="Kinesin motor" evidence="12">
    <location>
        <begin position="17"/>
        <end position="347"/>
    </location>
</feature>
<protein>
    <recommendedName>
        <fullName evidence="10">Kinesin-like protein</fullName>
    </recommendedName>
</protein>
<evidence type="ECO:0000256" key="9">
    <source>
        <dbReference type="PROSITE-ProRule" id="PRU00283"/>
    </source>
</evidence>
<evidence type="ECO:0000256" key="10">
    <source>
        <dbReference type="RuleBase" id="RU000394"/>
    </source>
</evidence>
<dbReference type="PROSITE" id="PS50067">
    <property type="entry name" value="KINESIN_MOTOR_2"/>
    <property type="match status" value="1"/>
</dbReference>
<dbReference type="AlphaFoldDB" id="A0A0G4HQ29"/>
<feature type="compositionally biased region" description="Gly residues" evidence="11">
    <location>
        <begin position="501"/>
        <end position="512"/>
    </location>
</feature>